<evidence type="ECO:0000256" key="1">
    <source>
        <dbReference type="SAM" id="Phobius"/>
    </source>
</evidence>
<keyword evidence="1" id="KW-0812">Transmembrane</keyword>
<accession>A0A6C0ELT6</accession>
<keyword evidence="1" id="KW-1133">Transmembrane helix</keyword>
<evidence type="ECO:0000313" key="2">
    <source>
        <dbReference type="EMBL" id="QHT29998.1"/>
    </source>
</evidence>
<dbReference type="EMBL" id="MN738888">
    <property type="protein sequence ID" value="QHT29998.1"/>
    <property type="molecule type" value="Genomic_DNA"/>
</dbReference>
<feature type="transmembrane region" description="Helical" evidence="1">
    <location>
        <begin position="171"/>
        <end position="190"/>
    </location>
</feature>
<protein>
    <submittedName>
        <fullName evidence="2">Uncharacterized protein</fullName>
    </submittedName>
</protein>
<proteinExistence type="predicted"/>
<organism evidence="2">
    <name type="scientific">viral metagenome</name>
    <dbReference type="NCBI Taxonomy" id="1070528"/>
    <lineage>
        <taxon>unclassified sequences</taxon>
        <taxon>metagenomes</taxon>
        <taxon>organismal metagenomes</taxon>
    </lineage>
</organism>
<dbReference type="AlphaFoldDB" id="A0A6C0ELT6"/>
<reference evidence="2" key="1">
    <citation type="journal article" date="2020" name="Nature">
        <title>Giant virus diversity and host interactions through global metagenomics.</title>
        <authorList>
            <person name="Schulz F."/>
            <person name="Roux S."/>
            <person name="Paez-Espino D."/>
            <person name="Jungbluth S."/>
            <person name="Walsh D.A."/>
            <person name="Denef V.J."/>
            <person name="McMahon K.D."/>
            <person name="Konstantinidis K.T."/>
            <person name="Eloe-Fadrosh E.A."/>
            <person name="Kyrpides N.C."/>
            <person name="Woyke T."/>
        </authorList>
    </citation>
    <scope>NUCLEOTIDE SEQUENCE</scope>
    <source>
        <strain evidence="2">GVMAG-M-3300009068-25</strain>
    </source>
</reference>
<name>A0A6C0ELT6_9ZZZZ</name>
<feature type="transmembrane region" description="Helical" evidence="1">
    <location>
        <begin position="211"/>
        <end position="235"/>
    </location>
</feature>
<sequence length="241" mass="26973">MGDTTIVSAVYVVGTQSIDVADIIEEIRSKNYGEINLPITKLDADLRKDNRIALAANDPTLALTPPRLTVDYTDERGAWHTISATLTETLKIGQRSTFGTLIQKPFDALWQVAMTVGKGQMIFVIAMGYALVVLWTYKQWEYMQEPFKPMVGSVGNPGIMGENYAEKFGPLGKWIALAIFTIFVGGEFLSEKIAKFFKPTQPWGYSWVTKLFPTIISAFAPIYGFVTQFILWVMIVKNIPK</sequence>
<keyword evidence="1" id="KW-0472">Membrane</keyword>
<feature type="transmembrane region" description="Helical" evidence="1">
    <location>
        <begin position="121"/>
        <end position="137"/>
    </location>
</feature>